<dbReference type="EMBL" id="JAJPWV010000005">
    <property type="protein sequence ID" value="MCD8742105.1"/>
    <property type="molecule type" value="Genomic_DNA"/>
</dbReference>
<organism evidence="3 4">
    <name type="scientific">Mucilaginibacter roseus</name>
    <dbReference type="NCBI Taxonomy" id="1528868"/>
    <lineage>
        <taxon>Bacteria</taxon>
        <taxon>Pseudomonadati</taxon>
        <taxon>Bacteroidota</taxon>
        <taxon>Sphingobacteriia</taxon>
        <taxon>Sphingobacteriales</taxon>
        <taxon>Sphingobacteriaceae</taxon>
        <taxon>Mucilaginibacter</taxon>
    </lineage>
</organism>
<evidence type="ECO:0000259" key="2">
    <source>
        <dbReference type="Pfam" id="PF14317"/>
    </source>
</evidence>
<dbReference type="Proteomes" id="UP001199919">
    <property type="component" value="Unassembled WGS sequence"/>
</dbReference>
<gene>
    <name evidence="3" type="ORF">LT679_15950</name>
</gene>
<accession>A0ABS8U4R9</accession>
<evidence type="ECO:0000256" key="1">
    <source>
        <dbReference type="SAM" id="Phobius"/>
    </source>
</evidence>
<name>A0ABS8U4R9_9SPHI</name>
<evidence type="ECO:0000313" key="4">
    <source>
        <dbReference type="Proteomes" id="UP001199919"/>
    </source>
</evidence>
<protein>
    <recommendedName>
        <fullName evidence="2">YcxB-like C-terminal domain-containing protein</fullName>
    </recommendedName>
</protein>
<keyword evidence="1" id="KW-0472">Membrane</keyword>
<keyword evidence="1" id="KW-0812">Transmembrane</keyword>
<keyword evidence="1" id="KW-1133">Transmembrane helix</keyword>
<dbReference type="Pfam" id="PF14317">
    <property type="entry name" value="YcxB"/>
    <property type="match status" value="1"/>
</dbReference>
<sequence length="178" mass="20592">MQYDLSLNEEDFLIYSLYKASKSKIAIKQMNSNWAWLSIAFFGLAIGMYLLENLSFAICFGVLGIVSLLFYPSYQKKHYINHYKKYINDQYNKDIAIRKIDIFTDHLKIANSYSETNLTFAGLTHISETGKHIFINIKGGNAIIVPKTTHGFDALKNELIDICNKQGLKYITELNWKW</sequence>
<reference evidence="3 4" key="1">
    <citation type="submission" date="2021-12" db="EMBL/GenBank/DDBJ databases">
        <title>Mucilaginibacter roseus genome.</title>
        <authorList>
            <person name="Ferreira J.R."/>
            <person name="Newman J.D."/>
        </authorList>
    </citation>
    <scope>NUCLEOTIDE SEQUENCE [LARGE SCALE GENOMIC DNA]</scope>
    <source>
        <strain evidence="3 4">LMG 28454</strain>
    </source>
</reference>
<proteinExistence type="predicted"/>
<keyword evidence="4" id="KW-1185">Reference proteome</keyword>
<comment type="caution">
    <text evidence="3">The sequence shown here is derived from an EMBL/GenBank/DDBJ whole genome shotgun (WGS) entry which is preliminary data.</text>
</comment>
<dbReference type="RefSeq" id="WP_232178664.1">
    <property type="nucleotide sequence ID" value="NZ_JAJPWV010000005.1"/>
</dbReference>
<feature type="transmembrane region" description="Helical" evidence="1">
    <location>
        <begin position="32"/>
        <end position="49"/>
    </location>
</feature>
<feature type="domain" description="YcxB-like C-terminal" evidence="2">
    <location>
        <begin position="105"/>
        <end position="147"/>
    </location>
</feature>
<evidence type="ECO:0000313" key="3">
    <source>
        <dbReference type="EMBL" id="MCD8742105.1"/>
    </source>
</evidence>
<dbReference type="InterPro" id="IPR025588">
    <property type="entry name" value="YcxB-like_C"/>
</dbReference>
<feature type="transmembrane region" description="Helical" evidence="1">
    <location>
        <begin position="55"/>
        <end position="74"/>
    </location>
</feature>